<reference evidence="1" key="1">
    <citation type="submission" date="2022-08" db="EMBL/GenBank/DDBJ databases">
        <authorList>
            <person name="Madden B."/>
            <person name="Scherer A.E."/>
            <person name="Alnozaily A."/>
            <person name="Amadi D."/>
            <person name="Ghanbari-Martinez R.M."/>
            <person name="Hernandez J.D."/>
            <person name="Jacoby M.E."/>
            <person name="Machiraju V.K."/>
            <person name="Nalbantoglu E."/>
            <person name="Nawabe M."/>
            <person name="Niccum P."/>
            <person name="Wilkins Z."/>
            <person name="Zaghmout Y."/>
            <person name="Zakari M."/>
            <person name="Braverman J.L."/>
            <person name="Makula M.N."/>
            <person name="Singer L."/>
            <person name="Whitefleet-Smith J.L."/>
            <person name="Garlena R.A."/>
            <person name="Russell D.A."/>
            <person name="Jacobs-Sera D."/>
            <person name="Hatfull G.F."/>
        </authorList>
    </citation>
    <scope>NUCLEOTIDE SEQUENCE</scope>
</reference>
<organism evidence="1 2">
    <name type="scientific">Gordonia phage ParvusTarda</name>
    <dbReference type="NCBI Taxonomy" id="2927261"/>
    <lineage>
        <taxon>Viruses</taxon>
        <taxon>Duplodnaviria</taxon>
        <taxon>Heunggongvirae</taxon>
        <taxon>Uroviricota</taxon>
        <taxon>Caudoviricetes</taxon>
        <taxon>Dovevirinae</taxon>
        <taxon>Lambovirus</taxon>
        <taxon>Lambovirus parvustarda</taxon>
    </lineage>
</organism>
<dbReference type="EMBL" id="OP172868">
    <property type="protein sequence ID" value="UVT30985.1"/>
    <property type="molecule type" value="Genomic_DNA"/>
</dbReference>
<name>A0A9E7QRB2_9CAUD</name>
<accession>A0A9E7QRB2</accession>
<gene>
    <name evidence="1" type="primary">4</name>
    <name evidence="1" type="ORF">SEA_PARVUSTARDA_4</name>
</gene>
<keyword evidence="2" id="KW-1185">Reference proteome</keyword>
<evidence type="ECO:0008006" key="3">
    <source>
        <dbReference type="Google" id="ProtNLM"/>
    </source>
</evidence>
<evidence type="ECO:0000313" key="2">
    <source>
        <dbReference type="Proteomes" id="UP001058441"/>
    </source>
</evidence>
<sequence>MANVWYIGEAQERTLNFGASTFTWNIWNGWSIPESAFTSGQLTELDADPGFLLGQEGPRIDPPWQPDASVGIDALYLKEMRRIADAVKVFDPATKISKQPGNTRVYTNDSAGNPGSLGYTSVNIANTIPVRDANGRSRFSDPAETDHAATKNYVDTTTPKVYDGGVMSAPNNIEGALGTWAPEGSGFVHLPHLFNDLAYNTIRGGAVTITQNGTPVSSGSIDKIFEPNTTALSIALVDKATDVFVIEVDLCVGFRYGTVGGIAMPTQFRGKNVKIEGYWDGAWQWIDQRTNLESGLMIKRFSVPTTSTAMTKLRYTIQDFYSSVSFRISSVFCLAYNSPLLEQGFVSRAGGDLYGPLYVNTDPVRADELARKNYVDGKFYGVTGPATQPSNTTELLTLLSSLGFRASGSSMPITTGGAVAFTGAMRLGAAVRTATFTLSTSAQPINICNAAGAITCNLFATTTAGYRFVIKRVNATGDVTILPPSGGNIDGQASFVLDAQYKWVELTSHTTSGTWFIVGRG</sequence>
<proteinExistence type="predicted"/>
<dbReference type="Proteomes" id="UP001058441">
    <property type="component" value="Genome"/>
</dbReference>
<evidence type="ECO:0000313" key="1">
    <source>
        <dbReference type="EMBL" id="UVT30985.1"/>
    </source>
</evidence>
<protein>
    <recommendedName>
        <fullName evidence="3">Minor tail protein</fullName>
    </recommendedName>
</protein>